<dbReference type="Pfam" id="PF01762">
    <property type="entry name" value="Galactosyl_T"/>
    <property type="match status" value="1"/>
</dbReference>
<dbReference type="GO" id="GO:0016758">
    <property type="term" value="F:hexosyltransferase activity"/>
    <property type="evidence" value="ECO:0007669"/>
    <property type="project" value="InterPro"/>
</dbReference>
<evidence type="ECO:0000256" key="6">
    <source>
        <dbReference type="ARBA" id="ARBA00022968"/>
    </source>
</evidence>
<feature type="non-terminal residue" evidence="10">
    <location>
        <position position="1"/>
    </location>
</feature>
<keyword evidence="7" id="KW-1133">Transmembrane helix</keyword>
<keyword evidence="3" id="KW-0328">Glycosyltransferase</keyword>
<dbReference type="EMBL" id="CAIIXF020000008">
    <property type="protein sequence ID" value="CAH1792709.1"/>
    <property type="molecule type" value="Genomic_DNA"/>
</dbReference>
<accession>A0A8J1UHV3</accession>
<keyword evidence="6" id="KW-0735">Signal-anchor</keyword>
<dbReference type="Proteomes" id="UP000749559">
    <property type="component" value="Unassembled WGS sequence"/>
</dbReference>
<sequence length="153" mass="17280">NPYKLVQMVESIKGKAPPKDSIIAGVVVRGARPSFTHPRWAYKSTVPWPPRVPYPPYPLGAAVLTSIKATEMINAAICDTPVVFPDDVYIGILAEKSNIQPIGLQHFLWSVCERFLTLNHEIRNRKIAVHCGGQPDIMAKIWSYFQQRNDKER</sequence>
<evidence type="ECO:0000256" key="4">
    <source>
        <dbReference type="ARBA" id="ARBA00022679"/>
    </source>
</evidence>
<evidence type="ECO:0000256" key="9">
    <source>
        <dbReference type="ARBA" id="ARBA00023136"/>
    </source>
</evidence>
<comment type="subcellular location">
    <subcellularLocation>
        <location evidence="1">Golgi apparatus membrane</location>
        <topology evidence="1">Single-pass type II membrane protein</topology>
    </subcellularLocation>
</comment>
<protein>
    <submittedName>
        <fullName evidence="10">Uncharacterized protein</fullName>
    </submittedName>
</protein>
<organism evidence="10 11">
    <name type="scientific">Owenia fusiformis</name>
    <name type="common">Polychaete worm</name>
    <dbReference type="NCBI Taxonomy" id="6347"/>
    <lineage>
        <taxon>Eukaryota</taxon>
        <taxon>Metazoa</taxon>
        <taxon>Spiralia</taxon>
        <taxon>Lophotrochozoa</taxon>
        <taxon>Annelida</taxon>
        <taxon>Polychaeta</taxon>
        <taxon>Sedentaria</taxon>
        <taxon>Canalipalpata</taxon>
        <taxon>Sabellida</taxon>
        <taxon>Oweniida</taxon>
        <taxon>Oweniidae</taxon>
        <taxon>Owenia</taxon>
    </lineage>
</organism>
<evidence type="ECO:0000313" key="11">
    <source>
        <dbReference type="Proteomes" id="UP000749559"/>
    </source>
</evidence>
<evidence type="ECO:0000256" key="2">
    <source>
        <dbReference type="ARBA" id="ARBA00008661"/>
    </source>
</evidence>
<evidence type="ECO:0000256" key="3">
    <source>
        <dbReference type="ARBA" id="ARBA00022676"/>
    </source>
</evidence>
<evidence type="ECO:0000256" key="5">
    <source>
        <dbReference type="ARBA" id="ARBA00022692"/>
    </source>
</evidence>
<name>A0A8J1UHV3_OWEFU</name>
<dbReference type="OrthoDB" id="115198at2759"/>
<evidence type="ECO:0000256" key="1">
    <source>
        <dbReference type="ARBA" id="ARBA00004323"/>
    </source>
</evidence>
<keyword evidence="9" id="KW-0472">Membrane</keyword>
<keyword evidence="5" id="KW-0812">Transmembrane</keyword>
<evidence type="ECO:0000256" key="7">
    <source>
        <dbReference type="ARBA" id="ARBA00022989"/>
    </source>
</evidence>
<gene>
    <name evidence="10" type="ORF">OFUS_LOCUS17648</name>
</gene>
<dbReference type="AlphaFoldDB" id="A0A8J1UHV3"/>
<evidence type="ECO:0000256" key="8">
    <source>
        <dbReference type="ARBA" id="ARBA00023034"/>
    </source>
</evidence>
<reference evidence="10" key="1">
    <citation type="submission" date="2022-03" db="EMBL/GenBank/DDBJ databases">
        <authorList>
            <person name="Martin C."/>
        </authorList>
    </citation>
    <scope>NUCLEOTIDE SEQUENCE</scope>
</reference>
<keyword evidence="11" id="KW-1185">Reference proteome</keyword>
<proteinExistence type="inferred from homology"/>
<dbReference type="GO" id="GO:0000139">
    <property type="term" value="C:Golgi membrane"/>
    <property type="evidence" value="ECO:0007669"/>
    <property type="project" value="UniProtKB-SubCell"/>
</dbReference>
<comment type="similarity">
    <text evidence="2">Belongs to the glycosyltransferase 31 family.</text>
</comment>
<keyword evidence="8" id="KW-0333">Golgi apparatus</keyword>
<keyword evidence="4" id="KW-0808">Transferase</keyword>
<evidence type="ECO:0000313" key="10">
    <source>
        <dbReference type="EMBL" id="CAH1792709.1"/>
    </source>
</evidence>
<comment type="caution">
    <text evidence="10">The sequence shown here is derived from an EMBL/GenBank/DDBJ whole genome shotgun (WGS) entry which is preliminary data.</text>
</comment>
<dbReference type="InterPro" id="IPR002659">
    <property type="entry name" value="Glyco_trans_31"/>
</dbReference>